<keyword evidence="3" id="KW-0489">Methyltransferase</keyword>
<proteinExistence type="predicted"/>
<name>A0A953LWU4_9BACT</name>
<gene>
    <name evidence="3" type="ORF">K8I29_08855</name>
</gene>
<dbReference type="GO" id="GO:0032259">
    <property type="term" value="P:methylation"/>
    <property type="evidence" value="ECO:0007669"/>
    <property type="project" value="UniProtKB-KW"/>
</dbReference>
<dbReference type="GO" id="GO:0008757">
    <property type="term" value="F:S-adenosylmethionine-dependent methyltransferase activity"/>
    <property type="evidence" value="ECO:0007669"/>
    <property type="project" value="InterPro"/>
</dbReference>
<dbReference type="PANTHER" id="PTHR44068">
    <property type="entry name" value="ZGC:194242"/>
    <property type="match status" value="1"/>
</dbReference>
<evidence type="ECO:0000313" key="3">
    <source>
        <dbReference type="EMBL" id="MBZ0156301.1"/>
    </source>
</evidence>
<dbReference type="CDD" id="cd02440">
    <property type="entry name" value="AdoMet_MTases"/>
    <property type="match status" value="1"/>
</dbReference>
<dbReference type="Gene3D" id="2.20.25.10">
    <property type="match status" value="1"/>
</dbReference>
<dbReference type="Proteomes" id="UP000705867">
    <property type="component" value="Unassembled WGS sequence"/>
</dbReference>
<sequence length="345" mass="39521">MTQIDERLRCPRCRFSLTPHSGEELSHTGEYLLCEGCRTSYPVVNGIPRMLPEPKGNDQTIESFGYQWTKVPSWNTSEKNAGVIDDWVLRWFGWNDFEGLKTALAERRFILDVGSGLGHELDNFSRVNPEAVLVGLEPSKTIDIASSLLRRRENILLIEGDIMSPPFAEDTFDMVFSKGVLHHTPDTRKAFCNCASLLRRGGEIAVYVYNKKAPLREFTDDYLRNSITCMPAGAAWETCKGITELGEKLSKLSAEIELERGIPLLGIKPGKHTLQRLMYYTMMKMFWNEALSFEENNLVNFDWYHPYYAWRHTPGEIKEWCHELGLHIVWLNEEPSGIAVRAVKK</sequence>
<protein>
    <submittedName>
        <fullName evidence="3">Methyltransferase domain-containing protein</fullName>
    </submittedName>
</protein>
<dbReference type="PANTHER" id="PTHR44068:SF11">
    <property type="entry name" value="GERANYL DIPHOSPHATE 2-C-METHYLTRANSFERASE"/>
    <property type="match status" value="1"/>
</dbReference>
<evidence type="ECO:0000313" key="4">
    <source>
        <dbReference type="Proteomes" id="UP000705867"/>
    </source>
</evidence>
<feature type="domain" description="Methyltransferase type 11" evidence="2">
    <location>
        <begin position="111"/>
        <end position="205"/>
    </location>
</feature>
<dbReference type="InterPro" id="IPR013216">
    <property type="entry name" value="Methyltransf_11"/>
</dbReference>
<organism evidence="3 4">
    <name type="scientific">Candidatus Nitrobium versatile</name>
    <dbReference type="NCBI Taxonomy" id="2884831"/>
    <lineage>
        <taxon>Bacteria</taxon>
        <taxon>Pseudomonadati</taxon>
        <taxon>Nitrospirota</taxon>
        <taxon>Nitrospiria</taxon>
        <taxon>Nitrospirales</taxon>
        <taxon>Nitrospiraceae</taxon>
        <taxon>Candidatus Nitrobium</taxon>
    </lineage>
</organism>
<dbReference type="InterPro" id="IPR050447">
    <property type="entry name" value="Erg6_SMT_methyltransf"/>
</dbReference>
<reference evidence="3" key="1">
    <citation type="journal article" date="2021" name="bioRxiv">
        <title>Unraveling nitrogen, sulfur and carbon metabolic pathways and microbial community transcriptional responses to substrate deprivation and toxicity stresses in a bioreactor mimicking anoxic brackish coastal sediment conditions.</title>
        <authorList>
            <person name="Martins P.D."/>
            <person name="Echeveste M.J."/>
            <person name="Arshad A."/>
            <person name="Kurth J."/>
            <person name="Ouboter H."/>
            <person name="Jetten M.S.M."/>
            <person name="Welte C.U."/>
        </authorList>
    </citation>
    <scope>NUCLEOTIDE SEQUENCE</scope>
    <source>
        <strain evidence="3">MAG_39</strain>
    </source>
</reference>
<dbReference type="SUPFAM" id="SSF53335">
    <property type="entry name" value="S-adenosyl-L-methionine-dependent methyltransferases"/>
    <property type="match status" value="1"/>
</dbReference>
<dbReference type="Pfam" id="PF08241">
    <property type="entry name" value="Methyltransf_11"/>
    <property type="match status" value="1"/>
</dbReference>
<dbReference type="Gene3D" id="3.40.50.150">
    <property type="entry name" value="Vaccinia Virus protein VP39"/>
    <property type="match status" value="1"/>
</dbReference>
<reference evidence="3" key="2">
    <citation type="submission" date="2021-08" db="EMBL/GenBank/DDBJ databases">
        <authorList>
            <person name="Dalcin Martins P."/>
        </authorList>
    </citation>
    <scope>NUCLEOTIDE SEQUENCE</scope>
    <source>
        <strain evidence="3">MAG_39</strain>
    </source>
</reference>
<dbReference type="InterPro" id="IPR029063">
    <property type="entry name" value="SAM-dependent_MTases_sf"/>
</dbReference>
<dbReference type="EMBL" id="JAIOIV010000073">
    <property type="protein sequence ID" value="MBZ0156301.1"/>
    <property type="molecule type" value="Genomic_DNA"/>
</dbReference>
<evidence type="ECO:0000259" key="2">
    <source>
        <dbReference type="Pfam" id="PF08241"/>
    </source>
</evidence>
<accession>A0A953LWU4</accession>
<dbReference type="AlphaFoldDB" id="A0A953LWU4"/>
<comment type="caution">
    <text evidence="3">The sequence shown here is derived from an EMBL/GenBank/DDBJ whole genome shotgun (WGS) entry which is preliminary data.</text>
</comment>
<keyword evidence="1" id="KW-0808">Transferase</keyword>
<dbReference type="SUPFAM" id="SSF158997">
    <property type="entry name" value="Trm112p-like"/>
    <property type="match status" value="1"/>
</dbReference>
<evidence type="ECO:0000256" key="1">
    <source>
        <dbReference type="ARBA" id="ARBA00022679"/>
    </source>
</evidence>